<name>A0AAV9K194_9PEZI</name>
<evidence type="ECO:0000313" key="1">
    <source>
        <dbReference type="EMBL" id="KAK4550679.1"/>
    </source>
</evidence>
<protein>
    <submittedName>
        <fullName evidence="1">Uncharacterized protein</fullName>
    </submittedName>
</protein>
<accession>A0AAV9K194</accession>
<gene>
    <name evidence="1" type="ORF">LTR36_000258</name>
</gene>
<evidence type="ECO:0000313" key="2">
    <source>
        <dbReference type="Proteomes" id="UP001324427"/>
    </source>
</evidence>
<comment type="caution">
    <text evidence="1">The sequence shown here is derived from an EMBL/GenBank/DDBJ whole genome shotgun (WGS) entry which is preliminary data.</text>
</comment>
<proteinExistence type="predicted"/>
<keyword evidence="2" id="KW-1185">Reference proteome</keyword>
<organism evidence="1 2">
    <name type="scientific">Oleoguttula mirabilis</name>
    <dbReference type="NCBI Taxonomy" id="1507867"/>
    <lineage>
        <taxon>Eukaryota</taxon>
        <taxon>Fungi</taxon>
        <taxon>Dikarya</taxon>
        <taxon>Ascomycota</taxon>
        <taxon>Pezizomycotina</taxon>
        <taxon>Dothideomycetes</taxon>
        <taxon>Dothideomycetidae</taxon>
        <taxon>Mycosphaerellales</taxon>
        <taxon>Teratosphaeriaceae</taxon>
        <taxon>Oleoguttula</taxon>
    </lineage>
</organism>
<reference evidence="1 2" key="1">
    <citation type="submission" date="2021-11" db="EMBL/GenBank/DDBJ databases">
        <title>Black yeast isolated from Biological Soil Crust.</title>
        <authorList>
            <person name="Kurbessoian T."/>
        </authorList>
    </citation>
    <scope>NUCLEOTIDE SEQUENCE [LARGE SCALE GENOMIC DNA]</scope>
    <source>
        <strain evidence="1 2">CCFEE 5522</strain>
    </source>
</reference>
<sequence length="226" mass="25167">MAQRSPLLNLPREVRNLIYEDDILDEQPMHLKANLTADSPRRASFTTISPIILVCRQIHDEYLDSLEAVLFSPNRPHAKIDVPVTDFNFDNLILFVKKLSAGNIRALTAHSKLEVTLTVTRPWKAFLFVEAGLQPWLACCKETSIGAQYDVDEGKCGSGMLDELPSGAAMSTRFMHKEESMIVVALMTWEIRASMEAAVRRLDAVQEDVIQIAGGFMSSAEWAASS</sequence>
<dbReference type="Proteomes" id="UP001324427">
    <property type="component" value="Unassembled WGS sequence"/>
</dbReference>
<dbReference type="EMBL" id="JAVFHQ010000001">
    <property type="protein sequence ID" value="KAK4550679.1"/>
    <property type="molecule type" value="Genomic_DNA"/>
</dbReference>
<dbReference type="AlphaFoldDB" id="A0AAV9K194"/>